<keyword evidence="2" id="KW-0732">Signal</keyword>
<comment type="caution">
    <text evidence="3">The sequence shown here is derived from an EMBL/GenBank/DDBJ whole genome shotgun (WGS) entry which is preliminary data.</text>
</comment>
<dbReference type="AlphaFoldDB" id="A0A2S6GBV5"/>
<dbReference type="Proteomes" id="UP000239203">
    <property type="component" value="Unassembled WGS sequence"/>
</dbReference>
<dbReference type="InterPro" id="IPR024520">
    <property type="entry name" value="DUF3558"/>
</dbReference>
<feature type="compositionally biased region" description="Low complexity" evidence="1">
    <location>
        <begin position="26"/>
        <end position="50"/>
    </location>
</feature>
<feature type="signal peptide" evidence="2">
    <location>
        <begin position="1"/>
        <end position="22"/>
    </location>
</feature>
<feature type="region of interest" description="Disordered" evidence="1">
    <location>
        <begin position="26"/>
        <end position="60"/>
    </location>
</feature>
<reference evidence="3 4" key="1">
    <citation type="submission" date="2018-02" db="EMBL/GenBank/DDBJ databases">
        <title>Genomic Encyclopedia of Archaeal and Bacterial Type Strains, Phase II (KMG-II): from individual species to whole genera.</title>
        <authorList>
            <person name="Goeker M."/>
        </authorList>
    </citation>
    <scope>NUCLEOTIDE SEQUENCE [LARGE SCALE GENOMIC DNA]</scope>
    <source>
        <strain evidence="3 4">YU 961-1</strain>
    </source>
</reference>
<name>A0A2S6GBV5_9PSEU</name>
<evidence type="ECO:0000256" key="1">
    <source>
        <dbReference type="SAM" id="MobiDB-lite"/>
    </source>
</evidence>
<dbReference type="EMBL" id="PTIX01000042">
    <property type="protein sequence ID" value="PPK61342.1"/>
    <property type="molecule type" value="Genomic_DNA"/>
</dbReference>
<accession>A0A2S6GBV5</accession>
<feature type="chain" id="PRO_5039046530" evidence="2">
    <location>
        <begin position="23"/>
        <end position="189"/>
    </location>
</feature>
<evidence type="ECO:0000313" key="3">
    <source>
        <dbReference type="EMBL" id="PPK61342.1"/>
    </source>
</evidence>
<protein>
    <submittedName>
        <fullName evidence="3">Uncharacterized protein DUF3558</fullName>
    </submittedName>
</protein>
<evidence type="ECO:0000313" key="4">
    <source>
        <dbReference type="Proteomes" id="UP000239203"/>
    </source>
</evidence>
<proteinExistence type="predicted"/>
<dbReference type="Pfam" id="PF12079">
    <property type="entry name" value="DUF3558"/>
    <property type="match status" value="1"/>
</dbReference>
<dbReference type="RefSeq" id="WP_104483511.1">
    <property type="nucleotide sequence ID" value="NZ_CP154825.1"/>
</dbReference>
<keyword evidence="4" id="KW-1185">Reference proteome</keyword>
<gene>
    <name evidence="3" type="ORF">CLV40_14215</name>
</gene>
<sequence>MTTRTTALGLILLSAVAVTVPACSSTTPGTPLASAASTPPTTTSTGQPSEQGGGTLADLDPCSDMLTSAAKSDLGITDKGKPDDVGPARGCKWLVRGPEYTLILSVGLYDALGIDDLPDDINNKPLPDINGRKAVQSHLSTSGGDCAVTIAVTKTTRASANAVAGVDRAKACQLAGKIAELIEPQLPRS</sequence>
<organism evidence="3 4">
    <name type="scientific">Actinokineospora auranticolor</name>
    <dbReference type="NCBI Taxonomy" id="155976"/>
    <lineage>
        <taxon>Bacteria</taxon>
        <taxon>Bacillati</taxon>
        <taxon>Actinomycetota</taxon>
        <taxon>Actinomycetes</taxon>
        <taxon>Pseudonocardiales</taxon>
        <taxon>Pseudonocardiaceae</taxon>
        <taxon>Actinokineospora</taxon>
    </lineage>
</organism>
<dbReference type="OrthoDB" id="3622719at2"/>
<evidence type="ECO:0000256" key="2">
    <source>
        <dbReference type="SAM" id="SignalP"/>
    </source>
</evidence>